<feature type="domain" description="Thiolase C-terminal" evidence="1">
    <location>
        <begin position="253"/>
        <end position="342"/>
    </location>
</feature>
<dbReference type="Pfam" id="PF22691">
    <property type="entry name" value="Thiolase_C_1"/>
    <property type="match status" value="1"/>
</dbReference>
<organism evidence="2 3">
    <name type="scientific">Maritimibacter alkaliphilus HTCC2654</name>
    <dbReference type="NCBI Taxonomy" id="314271"/>
    <lineage>
        <taxon>Bacteria</taxon>
        <taxon>Pseudomonadati</taxon>
        <taxon>Pseudomonadota</taxon>
        <taxon>Alphaproteobacteria</taxon>
        <taxon>Rhodobacterales</taxon>
        <taxon>Roseobacteraceae</taxon>
        <taxon>Maritimibacter</taxon>
    </lineage>
</organism>
<dbReference type="EMBL" id="AAMT01000024">
    <property type="protein sequence ID" value="EAQ10832.1"/>
    <property type="molecule type" value="Genomic_DNA"/>
</dbReference>
<evidence type="ECO:0000313" key="3">
    <source>
        <dbReference type="Proteomes" id="UP000002931"/>
    </source>
</evidence>
<dbReference type="InterPro" id="IPR016039">
    <property type="entry name" value="Thiolase-like"/>
</dbReference>
<protein>
    <recommendedName>
        <fullName evidence="1">Thiolase C-terminal domain-containing protein</fullName>
    </recommendedName>
</protein>
<name>A3VLQ5_9RHOB</name>
<dbReference type="eggNOG" id="COG0183">
    <property type="taxonomic scope" value="Bacteria"/>
</dbReference>
<gene>
    <name evidence="2" type="ORF">RB2654_21728</name>
</gene>
<evidence type="ECO:0000313" key="2">
    <source>
        <dbReference type="EMBL" id="EAQ10832.1"/>
    </source>
</evidence>
<dbReference type="STRING" id="314271.RB2654_21728"/>
<dbReference type="AlphaFoldDB" id="A3VLQ5"/>
<dbReference type="HOGENOM" id="CLU_035425_2_2_5"/>
<evidence type="ECO:0000259" key="1">
    <source>
        <dbReference type="Pfam" id="PF22691"/>
    </source>
</evidence>
<dbReference type="PANTHER" id="PTHR42870">
    <property type="entry name" value="ACETYL-COA C-ACETYLTRANSFERASE"/>
    <property type="match status" value="1"/>
</dbReference>
<dbReference type="CDD" id="cd00829">
    <property type="entry name" value="SCP-x_thiolase"/>
    <property type="match status" value="1"/>
</dbReference>
<dbReference type="InterPro" id="IPR055140">
    <property type="entry name" value="Thiolase_C_2"/>
</dbReference>
<comment type="caution">
    <text evidence="2">The sequence shown here is derived from an EMBL/GenBank/DDBJ whole genome shotgun (WGS) entry which is preliminary data.</text>
</comment>
<reference evidence="2 3" key="1">
    <citation type="journal article" date="2010" name="J. Bacteriol.">
        <title>Genome sequences of Pelagibaca bermudensis HTCC2601T and Maritimibacter alkaliphilus HTCC2654T, the type strains of two marine Roseobacter genera.</title>
        <authorList>
            <person name="Thrash J.C."/>
            <person name="Cho J.C."/>
            <person name="Ferriera S."/>
            <person name="Johnson J."/>
            <person name="Vergin K.L."/>
            <person name="Giovannoni S.J."/>
        </authorList>
    </citation>
    <scope>NUCLEOTIDE SEQUENCE [LARGE SCALE GENOMIC DNA]</scope>
    <source>
        <strain evidence="2 3">HTCC2654</strain>
    </source>
</reference>
<accession>A3VLQ5</accession>
<keyword evidence="3" id="KW-1185">Reference proteome</keyword>
<dbReference type="PANTHER" id="PTHR42870:SF1">
    <property type="entry name" value="NON-SPECIFIC LIPID-TRANSFER PROTEIN-LIKE 2"/>
    <property type="match status" value="1"/>
</dbReference>
<proteinExistence type="predicted"/>
<dbReference type="Gene3D" id="3.40.47.10">
    <property type="match status" value="1"/>
</dbReference>
<dbReference type="OrthoDB" id="9790314at2"/>
<dbReference type="SUPFAM" id="SSF53901">
    <property type="entry name" value="Thiolase-like"/>
    <property type="match status" value="2"/>
</dbReference>
<dbReference type="RefSeq" id="WP_008335929.1">
    <property type="nucleotide sequence ID" value="NZ_CH902580.1"/>
</dbReference>
<sequence>MSVAIIGFGASELVKSSPRGIAAFALDAAVSALADAKLSRDDIDGYVGAPFATNASSPHAEGGDEISLKTVAGLMGLKLSWGADLYRRYPTDMVASAANALIAGSSRFVLGLRAMYALPGGGYGTGAANDAFGAQQFTRPYGFDTLGARFASRSWAYMARHGLTRDDLFAIVDLSRRNAADNPEALWRDKPLERDAYMAARMIAEPHCLYDCDMPVCGAQAFVMCRGEDVPSGAAPAWVTGWSGFGKPEALWDMSGRSATDLTSAQLYDGFSSMVWEWLDGFGITEPGNAAAFIRDGHGARDGKLPINTFGGALGEGRMHGMGHLREAYLQATGRAGARQVRPGPTLAHVGPFDDSSFVLLEPDRPTRAQ</sequence>
<dbReference type="Proteomes" id="UP000002931">
    <property type="component" value="Unassembled WGS sequence"/>
</dbReference>
<dbReference type="GO" id="GO:0016746">
    <property type="term" value="F:acyltransferase activity"/>
    <property type="evidence" value="ECO:0007669"/>
    <property type="project" value="InterPro"/>
</dbReference>